<protein>
    <recommendedName>
        <fullName evidence="2">N-acetyltransferase domain-containing protein</fullName>
    </recommendedName>
</protein>
<dbReference type="STRING" id="1353952.A0A165FV49"/>
<name>A0A165FV49_9BASI</name>
<reference evidence="3 4" key="1">
    <citation type="journal article" date="2016" name="Mol. Biol. Evol.">
        <title>Comparative Genomics of Early-Diverging Mushroom-Forming Fungi Provides Insights into the Origins of Lignocellulose Decay Capabilities.</title>
        <authorList>
            <person name="Nagy L.G."/>
            <person name="Riley R."/>
            <person name="Tritt A."/>
            <person name="Adam C."/>
            <person name="Daum C."/>
            <person name="Floudas D."/>
            <person name="Sun H."/>
            <person name="Yadav J.S."/>
            <person name="Pangilinan J."/>
            <person name="Larsson K.H."/>
            <person name="Matsuura K."/>
            <person name="Barry K."/>
            <person name="Labutti K."/>
            <person name="Kuo R."/>
            <person name="Ohm R.A."/>
            <person name="Bhattacharya S.S."/>
            <person name="Shirouzu T."/>
            <person name="Yoshinaga Y."/>
            <person name="Martin F.M."/>
            <person name="Grigoriev I.V."/>
            <person name="Hibbett D.S."/>
        </authorList>
    </citation>
    <scope>NUCLEOTIDE SEQUENCE [LARGE SCALE GENOMIC DNA]</scope>
    <source>
        <strain evidence="3 4">HHB12733</strain>
    </source>
</reference>
<dbReference type="InterPro" id="IPR000182">
    <property type="entry name" value="GNAT_dom"/>
</dbReference>
<dbReference type="Pfam" id="PF13508">
    <property type="entry name" value="Acetyltransf_7"/>
    <property type="match status" value="1"/>
</dbReference>
<sequence>MTAIPTFSDYTYTVSGAIPSTATYRHLRRSGGLSDRSAEACAIGLPRSVFCVQVLADPIPGTSPATDAKRRDGDGIGMEDAEGEQPDPRAVAMGRIIGDGGLFLQVTDIVVLPAHRQRGLAKLVMGELMRWVHAHVPESCYVSLIADGEARRLYAQFGFEETSLGGSVGMALRVAGKGKESA</sequence>
<gene>
    <name evidence="3" type="ORF">CALCODRAFT_483315</name>
</gene>
<evidence type="ECO:0000313" key="4">
    <source>
        <dbReference type="Proteomes" id="UP000076842"/>
    </source>
</evidence>
<dbReference type="InterPro" id="IPR053144">
    <property type="entry name" value="Acetyltransferase_Butenolide"/>
</dbReference>
<dbReference type="CDD" id="cd04301">
    <property type="entry name" value="NAT_SF"/>
    <property type="match status" value="1"/>
</dbReference>
<keyword evidence="4" id="KW-1185">Reference proteome</keyword>
<feature type="region of interest" description="Disordered" evidence="1">
    <location>
        <begin position="62"/>
        <end position="86"/>
    </location>
</feature>
<dbReference type="PANTHER" id="PTHR43233">
    <property type="entry name" value="FAMILY N-ACETYLTRANSFERASE, PUTATIVE (AFU_ORTHOLOGUE AFUA_6G03350)-RELATED"/>
    <property type="match status" value="1"/>
</dbReference>
<evidence type="ECO:0000313" key="3">
    <source>
        <dbReference type="EMBL" id="KZT57239.1"/>
    </source>
</evidence>
<dbReference type="UniPathway" id="UPA00113">
    <property type="reaction ID" value="UER00529"/>
</dbReference>
<dbReference type="OrthoDB" id="2744543at2759"/>
<dbReference type="PANTHER" id="PTHR43233:SF1">
    <property type="entry name" value="FAMILY N-ACETYLTRANSFERASE, PUTATIVE (AFU_ORTHOLOGUE AFUA_6G03350)-RELATED"/>
    <property type="match status" value="1"/>
</dbReference>
<feature type="domain" description="N-acetyltransferase" evidence="2">
    <location>
        <begin position="38"/>
        <end position="175"/>
    </location>
</feature>
<dbReference type="InParanoid" id="A0A165FV49"/>
<dbReference type="Gene3D" id="3.40.630.30">
    <property type="match status" value="1"/>
</dbReference>
<dbReference type="EMBL" id="KV423966">
    <property type="protein sequence ID" value="KZT57239.1"/>
    <property type="molecule type" value="Genomic_DNA"/>
</dbReference>
<organism evidence="3 4">
    <name type="scientific">Calocera cornea HHB12733</name>
    <dbReference type="NCBI Taxonomy" id="1353952"/>
    <lineage>
        <taxon>Eukaryota</taxon>
        <taxon>Fungi</taxon>
        <taxon>Dikarya</taxon>
        <taxon>Basidiomycota</taxon>
        <taxon>Agaricomycotina</taxon>
        <taxon>Dacrymycetes</taxon>
        <taxon>Dacrymycetales</taxon>
        <taxon>Dacrymycetaceae</taxon>
        <taxon>Calocera</taxon>
    </lineage>
</organism>
<dbReference type="Proteomes" id="UP000076842">
    <property type="component" value="Unassembled WGS sequence"/>
</dbReference>
<dbReference type="GO" id="GO:0006048">
    <property type="term" value="P:UDP-N-acetylglucosamine biosynthetic process"/>
    <property type="evidence" value="ECO:0007669"/>
    <property type="project" value="UniProtKB-UniPathway"/>
</dbReference>
<dbReference type="AlphaFoldDB" id="A0A165FV49"/>
<dbReference type="InterPro" id="IPR016181">
    <property type="entry name" value="Acyl_CoA_acyltransferase"/>
</dbReference>
<dbReference type="PROSITE" id="PS51186">
    <property type="entry name" value="GNAT"/>
    <property type="match status" value="1"/>
</dbReference>
<accession>A0A165FV49</accession>
<evidence type="ECO:0000259" key="2">
    <source>
        <dbReference type="PROSITE" id="PS51186"/>
    </source>
</evidence>
<proteinExistence type="predicted"/>
<dbReference type="SUPFAM" id="SSF55729">
    <property type="entry name" value="Acyl-CoA N-acyltransferases (Nat)"/>
    <property type="match status" value="1"/>
</dbReference>
<evidence type="ECO:0000256" key="1">
    <source>
        <dbReference type="SAM" id="MobiDB-lite"/>
    </source>
</evidence>
<dbReference type="GO" id="GO:0016747">
    <property type="term" value="F:acyltransferase activity, transferring groups other than amino-acyl groups"/>
    <property type="evidence" value="ECO:0007669"/>
    <property type="project" value="InterPro"/>
</dbReference>